<dbReference type="Proteomes" id="UP001501427">
    <property type="component" value="Unassembled WGS sequence"/>
</dbReference>
<evidence type="ECO:0000313" key="3">
    <source>
        <dbReference type="Proteomes" id="UP001501427"/>
    </source>
</evidence>
<comment type="caution">
    <text evidence="2">The sequence shown here is derived from an EMBL/GenBank/DDBJ whole genome shotgun (WGS) entry which is preliminary data.</text>
</comment>
<proteinExistence type="predicted"/>
<sequence length="57" mass="6355">MIHPAQQEMESLVGIKASCELTGVNRASRYRWRNPAPRPLGPHRRLAPHPAALSEAE</sequence>
<organism evidence="2 3">
    <name type="scientific">Actinomadura livida</name>
    <dbReference type="NCBI Taxonomy" id="79909"/>
    <lineage>
        <taxon>Bacteria</taxon>
        <taxon>Bacillati</taxon>
        <taxon>Actinomycetota</taxon>
        <taxon>Actinomycetes</taxon>
        <taxon>Streptosporangiales</taxon>
        <taxon>Thermomonosporaceae</taxon>
        <taxon>Actinomadura</taxon>
    </lineage>
</organism>
<gene>
    <name evidence="2" type="ORF">GCM10009546_69350</name>
</gene>
<evidence type="ECO:0000256" key="1">
    <source>
        <dbReference type="SAM" id="MobiDB-lite"/>
    </source>
</evidence>
<evidence type="ECO:0000313" key="2">
    <source>
        <dbReference type="EMBL" id="GAA0597434.1"/>
    </source>
</evidence>
<accession>A0ABN1FTD6</accession>
<reference evidence="2 3" key="1">
    <citation type="journal article" date="2019" name="Int. J. Syst. Evol. Microbiol.">
        <title>The Global Catalogue of Microorganisms (GCM) 10K type strain sequencing project: providing services to taxonomists for standard genome sequencing and annotation.</title>
        <authorList>
            <consortium name="The Broad Institute Genomics Platform"/>
            <consortium name="The Broad Institute Genome Sequencing Center for Infectious Disease"/>
            <person name="Wu L."/>
            <person name="Ma J."/>
        </authorList>
    </citation>
    <scope>NUCLEOTIDE SEQUENCE [LARGE SCALE GENOMIC DNA]</scope>
    <source>
        <strain evidence="2 3">JCM 10667</strain>
    </source>
</reference>
<protein>
    <recommendedName>
        <fullName evidence="4">IS3 family transposase</fullName>
    </recommendedName>
</protein>
<name>A0ABN1FTD6_9ACTN</name>
<evidence type="ECO:0008006" key="4">
    <source>
        <dbReference type="Google" id="ProtNLM"/>
    </source>
</evidence>
<dbReference type="EMBL" id="BAAAHD010000090">
    <property type="protein sequence ID" value="GAA0597434.1"/>
    <property type="molecule type" value="Genomic_DNA"/>
</dbReference>
<feature type="region of interest" description="Disordered" evidence="1">
    <location>
        <begin position="32"/>
        <end position="57"/>
    </location>
</feature>
<keyword evidence="3" id="KW-1185">Reference proteome</keyword>